<keyword evidence="1" id="KW-0472">Membrane</keyword>
<keyword evidence="1" id="KW-1133">Transmembrane helix</keyword>
<dbReference type="Proteomes" id="UP001062165">
    <property type="component" value="Chromosome"/>
</dbReference>
<reference evidence="2" key="1">
    <citation type="submission" date="2022-10" db="EMBL/GenBank/DDBJ databases">
        <title>Comparative genomics and taxonomic characterization of three novel marine species of genus Reichenbachiella exhibiting antioxidant and polysaccharide degradation activities.</title>
        <authorList>
            <person name="Muhammad N."/>
            <person name="Lee Y.-J."/>
            <person name="Ko J."/>
            <person name="Kim S.-G."/>
        </authorList>
    </citation>
    <scope>NUCLEOTIDE SEQUENCE</scope>
    <source>
        <strain evidence="2">Wsw4-B4</strain>
    </source>
</reference>
<feature type="transmembrane region" description="Helical" evidence="1">
    <location>
        <begin position="57"/>
        <end position="79"/>
    </location>
</feature>
<sequence length="297" mass="33477">MKVNENQINGSESKAKATDELSKKAVEKIDGIPVKHFDLNETWLKLSNRLGHVDKRFVTWGLAMAASFSLLVAANTEIFNWGKLDTKPKETITHSPSVTKEKVVLPQKLPASTAVLEKITPLPVKEKRNKPVIKPPTTDTQQSIVKLDRNAQKHIEMPRLSNPFVSVFAKVNLQTEGITPELGIDFKLMENYTAKRREIYKLGASSQLNFRTNEAGDRKMHPHTFVNLEYSTLNKHTNKGWTTRAGYLLNPDGYLYQDTTIKVSLFRNIGKHLKIGPEVIFTDNLKQAYPSLSLVLG</sequence>
<protein>
    <recommendedName>
        <fullName evidence="4">Outer membrane protein beta-barrel domain-containing protein</fullName>
    </recommendedName>
</protein>
<evidence type="ECO:0000256" key="1">
    <source>
        <dbReference type="SAM" id="Phobius"/>
    </source>
</evidence>
<evidence type="ECO:0000313" key="3">
    <source>
        <dbReference type="Proteomes" id="UP001062165"/>
    </source>
</evidence>
<proteinExistence type="predicted"/>
<keyword evidence="1" id="KW-0812">Transmembrane</keyword>
<dbReference type="EMBL" id="CP106735">
    <property type="protein sequence ID" value="UXX79286.1"/>
    <property type="molecule type" value="Genomic_DNA"/>
</dbReference>
<gene>
    <name evidence="2" type="ORF">N7E81_18190</name>
</gene>
<accession>A0ABY6CZE0</accession>
<keyword evidence="3" id="KW-1185">Reference proteome</keyword>
<evidence type="ECO:0008006" key="4">
    <source>
        <dbReference type="Google" id="ProtNLM"/>
    </source>
</evidence>
<dbReference type="RefSeq" id="WP_263051029.1">
    <property type="nucleotide sequence ID" value="NZ_CP106735.1"/>
</dbReference>
<evidence type="ECO:0000313" key="2">
    <source>
        <dbReference type="EMBL" id="UXX79286.1"/>
    </source>
</evidence>
<name>A0ABY6CZE0_9BACT</name>
<organism evidence="2 3">
    <name type="scientific">Reichenbachiella carrageenanivorans</name>
    <dbReference type="NCBI Taxonomy" id="2979869"/>
    <lineage>
        <taxon>Bacteria</taxon>
        <taxon>Pseudomonadati</taxon>
        <taxon>Bacteroidota</taxon>
        <taxon>Cytophagia</taxon>
        <taxon>Cytophagales</taxon>
        <taxon>Reichenbachiellaceae</taxon>
        <taxon>Reichenbachiella</taxon>
    </lineage>
</organism>